<comment type="caution">
    <text evidence="1">The sequence shown here is derived from an EMBL/GenBank/DDBJ whole genome shotgun (WGS) entry which is preliminary data.</text>
</comment>
<organism evidence="1 2">
    <name type="scientific">Spiromyces aspiralis</name>
    <dbReference type="NCBI Taxonomy" id="68401"/>
    <lineage>
        <taxon>Eukaryota</taxon>
        <taxon>Fungi</taxon>
        <taxon>Fungi incertae sedis</taxon>
        <taxon>Zoopagomycota</taxon>
        <taxon>Kickxellomycotina</taxon>
        <taxon>Kickxellomycetes</taxon>
        <taxon>Kickxellales</taxon>
        <taxon>Kickxellaceae</taxon>
        <taxon>Spiromyces</taxon>
    </lineage>
</organism>
<name>A0ACC1HLT3_9FUNG</name>
<gene>
    <name evidence="1" type="primary">NAA30</name>
    <name evidence="1" type="ORF">EV182_002390</name>
</gene>
<evidence type="ECO:0000313" key="1">
    <source>
        <dbReference type="EMBL" id="KAJ1674874.1"/>
    </source>
</evidence>
<keyword evidence="1" id="KW-0012">Acyltransferase</keyword>
<evidence type="ECO:0000313" key="2">
    <source>
        <dbReference type="Proteomes" id="UP001145114"/>
    </source>
</evidence>
<proteinExistence type="predicted"/>
<dbReference type="EC" id="2.3.1.256" evidence="1"/>
<dbReference type="Proteomes" id="UP001145114">
    <property type="component" value="Unassembled WGS sequence"/>
</dbReference>
<protein>
    <submittedName>
        <fullName evidence="1">N-alpha-acetyltransferase 30</fullName>
        <ecNumber evidence="1">2.3.1.256</ecNumber>
    </submittedName>
</protein>
<dbReference type="EMBL" id="JAMZIH010005629">
    <property type="protein sequence ID" value="KAJ1674874.1"/>
    <property type="molecule type" value="Genomic_DNA"/>
</dbReference>
<keyword evidence="2" id="KW-1185">Reference proteome</keyword>
<sequence>MGKIVGVIISKLDKHQRNVYDPIFPRTKAMLNRGYIAMLVISPAYRRHGIASTLIKKSIAAMVESQADEVVMETEVTNGRALALYERLGFIRDKRLHRYYLNGADAYRLKLWLPPKEIENHY</sequence>
<reference evidence="1" key="1">
    <citation type="submission" date="2022-06" db="EMBL/GenBank/DDBJ databases">
        <title>Phylogenomic reconstructions and comparative analyses of Kickxellomycotina fungi.</title>
        <authorList>
            <person name="Reynolds N.K."/>
            <person name="Stajich J.E."/>
            <person name="Barry K."/>
            <person name="Grigoriev I.V."/>
            <person name="Crous P."/>
            <person name="Smith M.E."/>
        </authorList>
    </citation>
    <scope>NUCLEOTIDE SEQUENCE</scope>
    <source>
        <strain evidence="1">RSA 2271</strain>
    </source>
</reference>
<accession>A0ACC1HLT3</accession>
<keyword evidence="1" id="KW-0808">Transferase</keyword>